<comment type="caution">
    <text evidence="3">The sequence shown here is derived from an EMBL/GenBank/DDBJ whole genome shotgun (WGS) entry which is preliminary data.</text>
</comment>
<dbReference type="InterPro" id="IPR052754">
    <property type="entry name" value="NTPase_KAP_P-loop"/>
</dbReference>
<name>A0AAW1Q137_9CHLO</name>
<dbReference type="InterPro" id="IPR011646">
    <property type="entry name" value="KAP_P-loop"/>
</dbReference>
<keyword evidence="4" id="KW-1185">Reference proteome</keyword>
<feature type="transmembrane region" description="Helical" evidence="1">
    <location>
        <begin position="30"/>
        <end position="62"/>
    </location>
</feature>
<dbReference type="Pfam" id="PF07693">
    <property type="entry name" value="KAP_NTPase"/>
    <property type="match status" value="1"/>
</dbReference>
<keyword evidence="1" id="KW-1133">Transmembrane helix</keyword>
<dbReference type="PANTHER" id="PTHR22674">
    <property type="entry name" value="NTPASE, KAP FAMILY P-LOOP DOMAIN-CONTAINING 1"/>
    <property type="match status" value="1"/>
</dbReference>
<protein>
    <recommendedName>
        <fullName evidence="2">KAP NTPase domain-containing protein</fullName>
    </recommendedName>
</protein>
<gene>
    <name evidence="3" type="ORF">WJX72_006632</name>
</gene>
<sequence length="234" mass="26391">MEKQLSWWQRTRVSLRYSLIKRRRDLYLKVLVPILIVVVLVIVFSIATIPVLGVLIGFFVVYRQVHAVVKPVSEQVSQYIQLPDHEAEHGYQSRVIDDLKLLHELIKGLQPGPGKSKKAVQPHAEQQTRVVVFIDDLDRCSEECIVKVLEAVNLVLGACQFMTVMGIASDIVHNAIASQYKKSMDATAASTADPTEQAIEFAEKYLRKIVQGVLELLLLGHLLQRVRVSRCNQA</sequence>
<keyword evidence="1" id="KW-0472">Membrane</keyword>
<evidence type="ECO:0000313" key="3">
    <source>
        <dbReference type="EMBL" id="KAK9815605.1"/>
    </source>
</evidence>
<proteinExistence type="predicted"/>
<feature type="domain" description="KAP NTPase" evidence="2">
    <location>
        <begin position="120"/>
        <end position="215"/>
    </location>
</feature>
<organism evidence="3 4">
    <name type="scientific">[Myrmecia] bisecta</name>
    <dbReference type="NCBI Taxonomy" id="41462"/>
    <lineage>
        <taxon>Eukaryota</taxon>
        <taxon>Viridiplantae</taxon>
        <taxon>Chlorophyta</taxon>
        <taxon>core chlorophytes</taxon>
        <taxon>Trebouxiophyceae</taxon>
        <taxon>Trebouxiales</taxon>
        <taxon>Trebouxiaceae</taxon>
        <taxon>Myrmecia</taxon>
    </lineage>
</organism>
<reference evidence="3 4" key="1">
    <citation type="journal article" date="2024" name="Nat. Commun.">
        <title>Phylogenomics reveals the evolutionary origins of lichenization in chlorophyte algae.</title>
        <authorList>
            <person name="Puginier C."/>
            <person name="Libourel C."/>
            <person name="Otte J."/>
            <person name="Skaloud P."/>
            <person name="Haon M."/>
            <person name="Grisel S."/>
            <person name="Petersen M."/>
            <person name="Berrin J.G."/>
            <person name="Delaux P.M."/>
            <person name="Dal Grande F."/>
            <person name="Keller J."/>
        </authorList>
    </citation>
    <scope>NUCLEOTIDE SEQUENCE [LARGE SCALE GENOMIC DNA]</scope>
    <source>
        <strain evidence="3 4">SAG 2043</strain>
    </source>
</reference>
<accession>A0AAW1Q137</accession>
<dbReference type="PANTHER" id="PTHR22674:SF6">
    <property type="entry name" value="NTPASE KAP FAMILY P-LOOP DOMAIN-CONTAINING PROTEIN 1"/>
    <property type="match status" value="1"/>
</dbReference>
<dbReference type="AlphaFoldDB" id="A0AAW1Q137"/>
<evidence type="ECO:0000313" key="4">
    <source>
        <dbReference type="Proteomes" id="UP001489004"/>
    </source>
</evidence>
<keyword evidence="1" id="KW-0812">Transmembrane</keyword>
<dbReference type="EMBL" id="JALJOR010000006">
    <property type="protein sequence ID" value="KAK9815605.1"/>
    <property type="molecule type" value="Genomic_DNA"/>
</dbReference>
<dbReference type="Proteomes" id="UP001489004">
    <property type="component" value="Unassembled WGS sequence"/>
</dbReference>
<evidence type="ECO:0000259" key="2">
    <source>
        <dbReference type="Pfam" id="PF07693"/>
    </source>
</evidence>
<evidence type="ECO:0000256" key="1">
    <source>
        <dbReference type="SAM" id="Phobius"/>
    </source>
</evidence>